<evidence type="ECO:0000259" key="1">
    <source>
        <dbReference type="Pfam" id="PF13454"/>
    </source>
</evidence>
<comment type="caution">
    <text evidence="2">The sequence shown here is derived from an EMBL/GenBank/DDBJ whole genome shotgun (WGS) entry which is preliminary data.</text>
</comment>
<evidence type="ECO:0000313" key="2">
    <source>
        <dbReference type="EMBL" id="GLQ92526.1"/>
    </source>
</evidence>
<dbReference type="SUPFAM" id="SSF51905">
    <property type="entry name" value="FAD/NAD(P)-binding domain"/>
    <property type="match status" value="1"/>
</dbReference>
<evidence type="ECO:0000313" key="3">
    <source>
        <dbReference type="Proteomes" id="UP001156670"/>
    </source>
</evidence>
<keyword evidence="3" id="KW-1185">Reference proteome</keyword>
<sequence>MFRRVAIIGGGAAGATLLSELLERPVAQPLHLDWYTGGGTPGRGIAYGTRSERHLLNVRAASMGMFANRPGGFLEYIQKRNPKVSGTDFLPRCWYGDYLEAETASALARAKSQGHDVHVIPYNVDAMVPENDGVTIFQGETSTRVEAAVLALGTLPPRPLSQVSDAALASGRYVTQPWSLLAEAKPDTQAHHVAIIGLGLTAVDIIIELAALWPNARFTAVSRHGLLPEVHAASAALPYEDSDELIEAMRDAPDIRTWMHLLRDAVAHTDDWRRVIDCLRPHTSALWGSLPHADRARFLRHARWAWERSRHRLPPQVAQAIGKLEREGRLTRLSGHLHGVASADRGLELQYVPRGGQQVGALDADLVVQSTGLDNDVRRAQHPLLLQLVTNGHIRPDPFGLGIQATPDGHLLHNGSAWPRLFAIGSMLRGTLWESTAMPEVRQQARQLADHLLEREEQRKLGKAHAEP</sequence>
<dbReference type="Pfam" id="PF13454">
    <property type="entry name" value="NAD_binding_9"/>
    <property type="match status" value="1"/>
</dbReference>
<proteinExistence type="predicted"/>
<dbReference type="InterPro" id="IPR038732">
    <property type="entry name" value="HpyO/CreE_NAD-binding"/>
</dbReference>
<dbReference type="Proteomes" id="UP001156670">
    <property type="component" value="Unassembled WGS sequence"/>
</dbReference>
<reference evidence="3" key="1">
    <citation type="journal article" date="2019" name="Int. J. Syst. Evol. Microbiol.">
        <title>The Global Catalogue of Microorganisms (GCM) 10K type strain sequencing project: providing services to taxonomists for standard genome sequencing and annotation.</title>
        <authorList>
            <consortium name="The Broad Institute Genomics Platform"/>
            <consortium name="The Broad Institute Genome Sequencing Center for Infectious Disease"/>
            <person name="Wu L."/>
            <person name="Ma J."/>
        </authorList>
    </citation>
    <scope>NUCLEOTIDE SEQUENCE [LARGE SCALE GENOMIC DNA]</scope>
    <source>
        <strain evidence="3">NBRC 111980</strain>
    </source>
</reference>
<accession>A0ABQ5XPN9</accession>
<dbReference type="InterPro" id="IPR052189">
    <property type="entry name" value="L-asp_N-monooxygenase_NS-form"/>
</dbReference>
<dbReference type="RefSeq" id="WP_284320247.1">
    <property type="nucleotide sequence ID" value="NZ_BSOB01000010.1"/>
</dbReference>
<dbReference type="PANTHER" id="PTHR40254">
    <property type="entry name" value="BLR0577 PROTEIN"/>
    <property type="match status" value="1"/>
</dbReference>
<name>A0ABQ5XPN9_9GAMM</name>
<dbReference type="InterPro" id="IPR036188">
    <property type="entry name" value="FAD/NAD-bd_sf"/>
</dbReference>
<gene>
    <name evidence="2" type="ORF">GCM10007901_14770</name>
</gene>
<feature type="domain" description="FAD-dependent urate hydroxylase HpyO/Asp monooxygenase CreE-like FAD/NAD(P)-binding" evidence="1">
    <location>
        <begin position="6"/>
        <end position="154"/>
    </location>
</feature>
<dbReference type="EMBL" id="BSOB01000010">
    <property type="protein sequence ID" value="GLQ92526.1"/>
    <property type="molecule type" value="Genomic_DNA"/>
</dbReference>
<organism evidence="2 3">
    <name type="scientific">Dyella acidisoli</name>
    <dbReference type="NCBI Taxonomy" id="1867834"/>
    <lineage>
        <taxon>Bacteria</taxon>
        <taxon>Pseudomonadati</taxon>
        <taxon>Pseudomonadota</taxon>
        <taxon>Gammaproteobacteria</taxon>
        <taxon>Lysobacterales</taxon>
        <taxon>Rhodanobacteraceae</taxon>
        <taxon>Dyella</taxon>
    </lineage>
</organism>
<dbReference type="PANTHER" id="PTHR40254:SF1">
    <property type="entry name" value="BLR0577 PROTEIN"/>
    <property type="match status" value="1"/>
</dbReference>
<protein>
    <submittedName>
        <fullName evidence="2">Pyridine nucleotide-disulfide oxidoreductase</fullName>
    </submittedName>
</protein>
<dbReference type="Gene3D" id="3.50.50.60">
    <property type="entry name" value="FAD/NAD(P)-binding domain"/>
    <property type="match status" value="1"/>
</dbReference>